<dbReference type="InterPro" id="IPR050298">
    <property type="entry name" value="Gram-neg_bact_OMP"/>
</dbReference>
<dbReference type="GO" id="GO:0009279">
    <property type="term" value="C:cell outer membrane"/>
    <property type="evidence" value="ECO:0007669"/>
    <property type="project" value="UniProtKB-SubCell"/>
</dbReference>
<sequence length="374" mass="39392">MIGLTKHAVACAVLLNVCGAANAQGSVTIYGRMDSGVDAPRSNGSSINRLYSGGSAGSNLGFRGVENLGGGLSAVFRLEQGLNLDEGTLAQGGRAFGREASVGLSDTRLGTVQMGRVPTPYYLVQSNVDAFIWEGAGGLLSLTRNISSTTQRQVLPMGVAARQDNAINYVSPRWGGLEIRGQYSFGEKSATIGRGYGVSGRYQAGSFDLNAGFQWQEGADNAGSGKVSAMVLGGSYDARFARFFLGTTVEKNSCSTCTGAIARLPGTSTSEFRLTNVGVRVPFGLFTAIAQFTRVNDRSDYTASTGNRNANWIAFGGDYDLSKRTRLYFGAARITNQNGSQYVLGTGTAQAPATLVGSTNGSSRNIYMGVRHNF</sequence>
<proteinExistence type="predicted"/>
<evidence type="ECO:0000256" key="5">
    <source>
        <dbReference type="ARBA" id="ARBA00022692"/>
    </source>
</evidence>
<comment type="subcellular location">
    <subcellularLocation>
        <location evidence="1">Cell outer membrane</location>
        <topology evidence="1">Multi-pass membrane protein</topology>
    </subcellularLocation>
</comment>
<dbReference type="Proteomes" id="UP000028782">
    <property type="component" value="Chromosome"/>
</dbReference>
<keyword evidence="6 11" id="KW-0732">Signal</keyword>
<evidence type="ECO:0000313" key="13">
    <source>
        <dbReference type="EMBL" id="AIJ48447.1"/>
    </source>
</evidence>
<dbReference type="GO" id="GO:0046930">
    <property type="term" value="C:pore complex"/>
    <property type="evidence" value="ECO:0007669"/>
    <property type="project" value="UniProtKB-KW"/>
</dbReference>
<dbReference type="CDD" id="cd00342">
    <property type="entry name" value="gram_neg_porins"/>
    <property type="match status" value="1"/>
</dbReference>
<evidence type="ECO:0000256" key="2">
    <source>
        <dbReference type="ARBA" id="ARBA00011233"/>
    </source>
</evidence>
<evidence type="ECO:0000256" key="6">
    <source>
        <dbReference type="ARBA" id="ARBA00022729"/>
    </source>
</evidence>
<dbReference type="InterPro" id="IPR023614">
    <property type="entry name" value="Porin_dom_sf"/>
</dbReference>
<dbReference type="EMBL" id="CP006704">
    <property type="protein sequence ID" value="AIJ48447.1"/>
    <property type="molecule type" value="Genomic_DNA"/>
</dbReference>
<feature type="domain" description="Porin" evidence="12">
    <location>
        <begin position="10"/>
        <end position="338"/>
    </location>
</feature>
<keyword evidence="5" id="KW-0812">Transmembrane</keyword>
<keyword evidence="9" id="KW-0472">Membrane</keyword>
<dbReference type="PANTHER" id="PTHR34501">
    <property type="entry name" value="PROTEIN YDDL-RELATED"/>
    <property type="match status" value="1"/>
</dbReference>
<feature type="chain" id="PRO_5001716190" evidence="11">
    <location>
        <begin position="24"/>
        <end position="374"/>
    </location>
</feature>
<evidence type="ECO:0000259" key="12">
    <source>
        <dbReference type="Pfam" id="PF13609"/>
    </source>
</evidence>
<comment type="subunit">
    <text evidence="2">Homotrimer.</text>
</comment>
<evidence type="ECO:0000256" key="4">
    <source>
        <dbReference type="ARBA" id="ARBA00022452"/>
    </source>
</evidence>
<keyword evidence="4" id="KW-1134">Transmembrane beta strand</keyword>
<reference evidence="13 14" key="1">
    <citation type="journal article" date="2014" name="Genome Announc.">
        <title>Complete Genome Sequence of Polychlorinated Biphenyl Degrader Comamonas testosteroni TK102 (NBRC 109938).</title>
        <authorList>
            <person name="Fukuda K."/>
            <person name="Hosoyama A."/>
            <person name="Tsuchikane K."/>
            <person name="Ohji S."/>
            <person name="Yamazoe A."/>
            <person name="Fujita N."/>
            <person name="Shintani M."/>
            <person name="Kimbara K."/>
        </authorList>
    </citation>
    <scope>NUCLEOTIDE SEQUENCE [LARGE SCALE GENOMIC DNA]</scope>
    <source>
        <strain evidence="13">TK102</strain>
    </source>
</reference>
<evidence type="ECO:0000256" key="9">
    <source>
        <dbReference type="ARBA" id="ARBA00023136"/>
    </source>
</evidence>
<evidence type="ECO:0000313" key="14">
    <source>
        <dbReference type="Proteomes" id="UP000028782"/>
    </source>
</evidence>
<gene>
    <name evidence="13" type="ORF">O987_21805</name>
</gene>
<dbReference type="Gene3D" id="2.40.160.10">
    <property type="entry name" value="Porin"/>
    <property type="match status" value="1"/>
</dbReference>
<accession>A0A076PYG8</accession>
<dbReference type="KEGG" id="ctes:O987_21805"/>
<dbReference type="GO" id="GO:0006811">
    <property type="term" value="P:monoatomic ion transport"/>
    <property type="evidence" value="ECO:0007669"/>
    <property type="project" value="UniProtKB-KW"/>
</dbReference>
<evidence type="ECO:0000256" key="1">
    <source>
        <dbReference type="ARBA" id="ARBA00004571"/>
    </source>
</evidence>
<keyword evidence="7" id="KW-0406">Ion transport</keyword>
<dbReference type="InterPro" id="IPR033900">
    <property type="entry name" value="Gram_neg_porin_domain"/>
</dbReference>
<evidence type="ECO:0000256" key="8">
    <source>
        <dbReference type="ARBA" id="ARBA00023114"/>
    </source>
</evidence>
<evidence type="ECO:0000256" key="10">
    <source>
        <dbReference type="ARBA" id="ARBA00023237"/>
    </source>
</evidence>
<feature type="signal peptide" evidence="11">
    <location>
        <begin position="1"/>
        <end position="23"/>
    </location>
</feature>
<evidence type="ECO:0000256" key="7">
    <source>
        <dbReference type="ARBA" id="ARBA00023065"/>
    </source>
</evidence>
<dbReference type="PANTHER" id="PTHR34501:SF9">
    <property type="entry name" value="MAJOR OUTER MEMBRANE PROTEIN P.IA"/>
    <property type="match status" value="1"/>
</dbReference>
<dbReference type="PRINTS" id="PR00184">
    <property type="entry name" value="NEISSPPORIN"/>
</dbReference>
<dbReference type="InterPro" id="IPR002299">
    <property type="entry name" value="Porin_Neis"/>
</dbReference>
<keyword evidence="3" id="KW-0813">Transport</keyword>
<dbReference type="Pfam" id="PF13609">
    <property type="entry name" value="Porin_4"/>
    <property type="match status" value="1"/>
</dbReference>
<organism evidence="13 14">
    <name type="scientific">Comamonas testosteroni TK102</name>
    <dbReference type="NCBI Taxonomy" id="1392005"/>
    <lineage>
        <taxon>Bacteria</taxon>
        <taxon>Pseudomonadati</taxon>
        <taxon>Pseudomonadota</taxon>
        <taxon>Betaproteobacteria</taxon>
        <taxon>Burkholderiales</taxon>
        <taxon>Comamonadaceae</taxon>
        <taxon>Comamonas</taxon>
    </lineage>
</organism>
<dbReference type="HOGENOM" id="CLU_038238_0_1_4"/>
<dbReference type="SUPFAM" id="SSF56935">
    <property type="entry name" value="Porins"/>
    <property type="match status" value="1"/>
</dbReference>
<evidence type="ECO:0000256" key="11">
    <source>
        <dbReference type="SAM" id="SignalP"/>
    </source>
</evidence>
<name>A0A076PYG8_COMTE</name>
<keyword evidence="10" id="KW-0998">Cell outer membrane</keyword>
<protein>
    <submittedName>
        <fullName evidence="13">Porin</fullName>
    </submittedName>
</protein>
<dbReference type="AlphaFoldDB" id="A0A076PYG8"/>
<dbReference type="GO" id="GO:0015288">
    <property type="term" value="F:porin activity"/>
    <property type="evidence" value="ECO:0007669"/>
    <property type="project" value="UniProtKB-KW"/>
</dbReference>
<evidence type="ECO:0000256" key="3">
    <source>
        <dbReference type="ARBA" id="ARBA00022448"/>
    </source>
</evidence>
<keyword evidence="8" id="KW-0626">Porin</keyword>